<evidence type="ECO:0000313" key="1">
    <source>
        <dbReference type="EMBL" id="KAJ7518021.1"/>
    </source>
</evidence>
<proteinExistence type="predicted"/>
<dbReference type="Proteomes" id="UP001162992">
    <property type="component" value="Chromosome 21"/>
</dbReference>
<dbReference type="EMBL" id="CM055112">
    <property type="protein sequence ID" value="KAJ7518021.1"/>
    <property type="molecule type" value="Genomic_DNA"/>
</dbReference>
<gene>
    <name evidence="1" type="ORF">O6H91_21G051300</name>
</gene>
<name>A0ACC2AKI8_DIPCM</name>
<protein>
    <submittedName>
        <fullName evidence="1">Uncharacterized protein</fullName>
    </submittedName>
</protein>
<comment type="caution">
    <text evidence="1">The sequence shown here is derived from an EMBL/GenBank/DDBJ whole genome shotgun (WGS) entry which is preliminary data.</text>
</comment>
<sequence>MNFHWSRVSFYEALTLALASFLQLWIEAIWAWSVRFSTRKQIARCKVLLGHSARFIRYMTRGFGFLHNSTRGTQSCLPYFDRDRGNGFWAIYLTMCRVVSWFTPNSCRALSMLEEAYFPS</sequence>
<reference evidence="2" key="1">
    <citation type="journal article" date="2024" name="Proc. Natl. Acad. Sci. U.S.A.">
        <title>Extraordinary preservation of gene collinearity over three hundred million years revealed in homosporous lycophytes.</title>
        <authorList>
            <person name="Li C."/>
            <person name="Wickell D."/>
            <person name="Kuo L.Y."/>
            <person name="Chen X."/>
            <person name="Nie B."/>
            <person name="Liao X."/>
            <person name="Peng D."/>
            <person name="Ji J."/>
            <person name="Jenkins J."/>
            <person name="Williams M."/>
            <person name="Shu S."/>
            <person name="Plott C."/>
            <person name="Barry K."/>
            <person name="Rajasekar S."/>
            <person name="Grimwood J."/>
            <person name="Han X."/>
            <person name="Sun S."/>
            <person name="Hou Z."/>
            <person name="He W."/>
            <person name="Dai G."/>
            <person name="Sun C."/>
            <person name="Schmutz J."/>
            <person name="Leebens-Mack J.H."/>
            <person name="Li F.W."/>
            <person name="Wang L."/>
        </authorList>
    </citation>
    <scope>NUCLEOTIDE SEQUENCE [LARGE SCALE GENOMIC DNA]</scope>
    <source>
        <strain evidence="2">cv. PW_Plant_1</strain>
    </source>
</reference>
<keyword evidence="2" id="KW-1185">Reference proteome</keyword>
<evidence type="ECO:0000313" key="2">
    <source>
        <dbReference type="Proteomes" id="UP001162992"/>
    </source>
</evidence>
<accession>A0ACC2AKI8</accession>
<organism evidence="1 2">
    <name type="scientific">Diphasiastrum complanatum</name>
    <name type="common">Issler's clubmoss</name>
    <name type="synonym">Lycopodium complanatum</name>
    <dbReference type="NCBI Taxonomy" id="34168"/>
    <lineage>
        <taxon>Eukaryota</taxon>
        <taxon>Viridiplantae</taxon>
        <taxon>Streptophyta</taxon>
        <taxon>Embryophyta</taxon>
        <taxon>Tracheophyta</taxon>
        <taxon>Lycopodiopsida</taxon>
        <taxon>Lycopodiales</taxon>
        <taxon>Lycopodiaceae</taxon>
        <taxon>Lycopodioideae</taxon>
        <taxon>Diphasiastrum</taxon>
    </lineage>
</organism>